<proteinExistence type="inferred from homology"/>
<evidence type="ECO:0000256" key="1">
    <source>
        <dbReference type="ARBA" id="ARBA00007265"/>
    </source>
</evidence>
<feature type="domain" description="tRNA nucleotidyltransferase/poly(A) polymerase RNA and SrmB- binding" evidence="4">
    <location>
        <begin position="72"/>
        <end position="133"/>
    </location>
</feature>
<feature type="non-terminal residue" evidence="5">
    <location>
        <position position="238"/>
    </location>
</feature>
<accession>A0A383CUY0</accession>
<reference evidence="5" key="1">
    <citation type="submission" date="2018-05" db="EMBL/GenBank/DDBJ databases">
        <authorList>
            <person name="Lanie J.A."/>
            <person name="Ng W.-L."/>
            <person name="Kazmierczak K.M."/>
            <person name="Andrzejewski T.M."/>
            <person name="Davidsen T.M."/>
            <person name="Wayne K.J."/>
            <person name="Tettelin H."/>
            <person name="Glass J.I."/>
            <person name="Rusch D."/>
            <person name="Podicherti R."/>
            <person name="Tsui H.-C.T."/>
            <person name="Winkler M.E."/>
        </authorList>
    </citation>
    <scope>NUCLEOTIDE SEQUENCE</scope>
</reference>
<dbReference type="SUPFAM" id="SSF81301">
    <property type="entry name" value="Nucleotidyltransferase"/>
    <property type="match status" value="1"/>
</dbReference>
<dbReference type="PANTHER" id="PTHR47545">
    <property type="entry name" value="MULTIFUNCTIONAL CCA PROTEIN"/>
    <property type="match status" value="1"/>
</dbReference>
<dbReference type="Pfam" id="PF12627">
    <property type="entry name" value="PolyA_pol_RNAbd"/>
    <property type="match status" value="1"/>
</dbReference>
<keyword evidence="2" id="KW-0547">Nucleotide-binding</keyword>
<evidence type="ECO:0000313" key="5">
    <source>
        <dbReference type="EMBL" id="SVE36137.1"/>
    </source>
</evidence>
<dbReference type="InterPro" id="IPR032828">
    <property type="entry name" value="PolyA_RNA-bd"/>
</dbReference>
<dbReference type="AlphaFoldDB" id="A0A383CUY0"/>
<dbReference type="SUPFAM" id="SSF81891">
    <property type="entry name" value="Poly A polymerase C-terminal region-like"/>
    <property type="match status" value="1"/>
</dbReference>
<evidence type="ECO:0000259" key="3">
    <source>
        <dbReference type="Pfam" id="PF01966"/>
    </source>
</evidence>
<dbReference type="InterPro" id="IPR006674">
    <property type="entry name" value="HD_domain"/>
</dbReference>
<dbReference type="InterPro" id="IPR050124">
    <property type="entry name" value="tRNA_CCA-adding_enzyme"/>
</dbReference>
<dbReference type="Gene3D" id="3.30.460.10">
    <property type="entry name" value="Beta Polymerase, domain 2"/>
    <property type="match status" value="1"/>
</dbReference>
<dbReference type="EMBL" id="UINC01212002">
    <property type="protein sequence ID" value="SVE36137.1"/>
    <property type="molecule type" value="Genomic_DNA"/>
</dbReference>
<evidence type="ECO:0008006" key="6">
    <source>
        <dbReference type="Google" id="ProtNLM"/>
    </source>
</evidence>
<dbReference type="Gene3D" id="1.10.3090.10">
    <property type="entry name" value="cca-adding enzyme, domain 2"/>
    <property type="match status" value="1"/>
</dbReference>
<dbReference type="PANTHER" id="PTHR47545:SF2">
    <property type="entry name" value="CC-ADDING TRNA NUCLEOTIDYLTRANSFERASE"/>
    <property type="match status" value="1"/>
</dbReference>
<evidence type="ECO:0000256" key="2">
    <source>
        <dbReference type="ARBA" id="ARBA00022741"/>
    </source>
</evidence>
<comment type="similarity">
    <text evidence="1">Belongs to the tRNA nucleotidyltransferase/poly(A) polymerase family.</text>
</comment>
<dbReference type="GO" id="GO:0000166">
    <property type="term" value="F:nucleotide binding"/>
    <property type="evidence" value="ECO:0007669"/>
    <property type="project" value="UniProtKB-KW"/>
</dbReference>
<feature type="non-terminal residue" evidence="5">
    <location>
        <position position="1"/>
    </location>
</feature>
<dbReference type="InterPro" id="IPR043519">
    <property type="entry name" value="NT_sf"/>
</dbReference>
<gene>
    <name evidence="5" type="ORF">METZ01_LOCUS488991</name>
</gene>
<dbReference type="Pfam" id="PF01966">
    <property type="entry name" value="HD"/>
    <property type="match status" value="1"/>
</dbReference>
<organism evidence="5">
    <name type="scientific">marine metagenome</name>
    <dbReference type="NCBI Taxonomy" id="408172"/>
    <lineage>
        <taxon>unclassified sequences</taxon>
        <taxon>metagenomes</taxon>
        <taxon>ecological metagenomes</taxon>
    </lineage>
</organism>
<sequence>NHHLSLRDFTVNALATPLVEWLGADGLVGNLLDPFGGVRDLESSLLKSVSPEVFRDDPLRLLRGVRLSAQLGFSLESKTQSIMSRDSHMLVSAAQERVRDELLKTLAEPSATQHLRLMDKLSLLGHVIPELEDARYVAQPSEHYWDVFNHLIETPSNVELVTEPSNKQNSLLASYVPWRADFESRFGTEISDGHTRLTLLKLAGLLHDIAKPATRSIETSGRLRFIGHDIQGAKVTED</sequence>
<evidence type="ECO:0000259" key="4">
    <source>
        <dbReference type="Pfam" id="PF12627"/>
    </source>
</evidence>
<feature type="domain" description="HD" evidence="3">
    <location>
        <begin position="196"/>
        <end position="236"/>
    </location>
</feature>
<name>A0A383CUY0_9ZZZZ</name>
<protein>
    <recommendedName>
        <fullName evidence="6">HD domain-containing protein</fullName>
    </recommendedName>
</protein>